<protein>
    <submittedName>
        <fullName evidence="2">Uncharacterized protein</fullName>
    </submittedName>
</protein>
<evidence type="ECO:0000256" key="1">
    <source>
        <dbReference type="SAM" id="MobiDB-lite"/>
    </source>
</evidence>
<sequence>MGESRKPASAEEELIEERVEAERAAIRRRTGAGAVDGGEASHEGGAGAQGGATDFGNPRR</sequence>
<dbReference type="RefSeq" id="WP_139181775.1">
    <property type="nucleotide sequence ID" value="NZ_MIPT01000001.1"/>
</dbReference>
<gene>
    <name evidence="2" type="ORF">BHE75_03900</name>
</gene>
<organism evidence="2 3">
    <name type="scientific">Edaphosphingomonas haloaromaticamans</name>
    <dbReference type="NCBI Taxonomy" id="653954"/>
    <lineage>
        <taxon>Bacteria</taxon>
        <taxon>Pseudomonadati</taxon>
        <taxon>Pseudomonadota</taxon>
        <taxon>Alphaproteobacteria</taxon>
        <taxon>Sphingomonadales</taxon>
        <taxon>Rhizorhabdaceae</taxon>
        <taxon>Edaphosphingomonas</taxon>
    </lineage>
</organism>
<feature type="compositionally biased region" description="Basic and acidic residues" evidence="1">
    <location>
        <begin position="16"/>
        <end position="25"/>
    </location>
</feature>
<proteinExistence type="predicted"/>
<accession>A0A1S1HIK1</accession>
<dbReference type="AlphaFoldDB" id="A0A1S1HIK1"/>
<evidence type="ECO:0000313" key="3">
    <source>
        <dbReference type="Proteomes" id="UP000179467"/>
    </source>
</evidence>
<evidence type="ECO:0000313" key="2">
    <source>
        <dbReference type="EMBL" id="OHT21888.1"/>
    </source>
</evidence>
<dbReference type="Proteomes" id="UP000179467">
    <property type="component" value="Unassembled WGS sequence"/>
</dbReference>
<feature type="region of interest" description="Disordered" evidence="1">
    <location>
        <begin position="1"/>
        <end position="60"/>
    </location>
</feature>
<name>A0A1S1HIK1_9SPHN</name>
<comment type="caution">
    <text evidence="2">The sequence shown here is derived from an EMBL/GenBank/DDBJ whole genome shotgun (WGS) entry which is preliminary data.</text>
</comment>
<keyword evidence="3" id="KW-1185">Reference proteome</keyword>
<dbReference type="EMBL" id="MIPT01000001">
    <property type="protein sequence ID" value="OHT21888.1"/>
    <property type="molecule type" value="Genomic_DNA"/>
</dbReference>
<reference evidence="2 3" key="1">
    <citation type="submission" date="2016-09" db="EMBL/GenBank/DDBJ databases">
        <title>Metabolic pathway, cell adaptation mechanisms and a novel monoxygenase revealed through proteogenomic-transcription analysis of a Sphingomonas haloaromaticamans strain degrading the fungicide ortho-phenylphenol.</title>
        <authorList>
            <person name="Perruchon C."/>
            <person name="Papadopoulou E.S."/>
            <person name="Rousidou C."/>
            <person name="Vasileiadis S."/>
            <person name="Tanou G."/>
            <person name="Amoutzias G."/>
            <person name="Molassiotis A."/>
            <person name="Karpouzas D.G."/>
        </authorList>
    </citation>
    <scope>NUCLEOTIDE SEQUENCE [LARGE SCALE GENOMIC DNA]</scope>
    <source>
        <strain evidence="2 3">P3</strain>
    </source>
</reference>